<protein>
    <submittedName>
        <fullName evidence="1">Oidioi.mRNA.OKI2018_I69.chr2.g6798.t1.cds</fullName>
    </submittedName>
</protein>
<dbReference type="Proteomes" id="UP001158576">
    <property type="component" value="Chromosome 2"/>
</dbReference>
<proteinExistence type="predicted"/>
<evidence type="ECO:0000313" key="2">
    <source>
        <dbReference type="Proteomes" id="UP001158576"/>
    </source>
</evidence>
<name>A0ABN7TAQ3_OIKDI</name>
<gene>
    <name evidence="1" type="ORF">OKIOD_LOCUS15563</name>
</gene>
<accession>A0ABN7TAQ3</accession>
<evidence type="ECO:0000313" key="1">
    <source>
        <dbReference type="EMBL" id="CAG5112601.1"/>
    </source>
</evidence>
<dbReference type="EMBL" id="OU015567">
    <property type="protein sequence ID" value="CAG5112601.1"/>
    <property type="molecule type" value="Genomic_DNA"/>
</dbReference>
<keyword evidence="2" id="KW-1185">Reference proteome</keyword>
<reference evidence="1 2" key="1">
    <citation type="submission" date="2021-04" db="EMBL/GenBank/DDBJ databases">
        <authorList>
            <person name="Bliznina A."/>
        </authorList>
    </citation>
    <scope>NUCLEOTIDE SEQUENCE [LARGE SCALE GENOMIC DNA]</scope>
</reference>
<organism evidence="1 2">
    <name type="scientific">Oikopleura dioica</name>
    <name type="common">Tunicate</name>
    <dbReference type="NCBI Taxonomy" id="34765"/>
    <lineage>
        <taxon>Eukaryota</taxon>
        <taxon>Metazoa</taxon>
        <taxon>Chordata</taxon>
        <taxon>Tunicata</taxon>
        <taxon>Appendicularia</taxon>
        <taxon>Copelata</taxon>
        <taxon>Oikopleuridae</taxon>
        <taxon>Oikopleura</taxon>
    </lineage>
</organism>
<sequence>MKFSSIFATFSAVAAQESRGIKPPGRLEKTTGNFKKWLSQNIIDADAIDRWSIRVDKMTANMLSAYGRANCGFYDSSLTNGGPDPNPDLRPNGKPRKVFERKRRQGLTQITKQFRVWSERHINECGGQRRFNHIARRMDKWTSKLGNRWENQF</sequence>